<organism evidence="2 3">
    <name type="scientific">Mycena rosella</name>
    <name type="common">Pink bonnet</name>
    <name type="synonym">Agaricus rosellus</name>
    <dbReference type="NCBI Taxonomy" id="1033263"/>
    <lineage>
        <taxon>Eukaryota</taxon>
        <taxon>Fungi</taxon>
        <taxon>Dikarya</taxon>
        <taxon>Basidiomycota</taxon>
        <taxon>Agaricomycotina</taxon>
        <taxon>Agaricomycetes</taxon>
        <taxon>Agaricomycetidae</taxon>
        <taxon>Agaricales</taxon>
        <taxon>Marasmiineae</taxon>
        <taxon>Mycenaceae</taxon>
        <taxon>Mycena</taxon>
    </lineage>
</organism>
<dbReference type="AlphaFoldDB" id="A0AAD7G2S5"/>
<name>A0AAD7G2S5_MYCRO</name>
<feature type="transmembrane region" description="Helical" evidence="1">
    <location>
        <begin position="84"/>
        <end position="110"/>
    </location>
</feature>
<reference evidence="2" key="1">
    <citation type="submission" date="2023-03" db="EMBL/GenBank/DDBJ databases">
        <title>Massive genome expansion in bonnet fungi (Mycena s.s.) driven by repeated elements and novel gene families across ecological guilds.</title>
        <authorList>
            <consortium name="Lawrence Berkeley National Laboratory"/>
            <person name="Harder C.B."/>
            <person name="Miyauchi S."/>
            <person name="Viragh M."/>
            <person name="Kuo A."/>
            <person name="Thoen E."/>
            <person name="Andreopoulos B."/>
            <person name="Lu D."/>
            <person name="Skrede I."/>
            <person name="Drula E."/>
            <person name="Henrissat B."/>
            <person name="Morin E."/>
            <person name="Kohler A."/>
            <person name="Barry K."/>
            <person name="LaButti K."/>
            <person name="Morin E."/>
            <person name="Salamov A."/>
            <person name="Lipzen A."/>
            <person name="Mereny Z."/>
            <person name="Hegedus B."/>
            <person name="Baldrian P."/>
            <person name="Stursova M."/>
            <person name="Weitz H."/>
            <person name="Taylor A."/>
            <person name="Grigoriev I.V."/>
            <person name="Nagy L.G."/>
            <person name="Martin F."/>
            <person name="Kauserud H."/>
        </authorList>
    </citation>
    <scope>NUCLEOTIDE SEQUENCE</scope>
    <source>
        <strain evidence="2">CBHHK067</strain>
    </source>
</reference>
<dbReference type="PANTHER" id="PTHR40465:SF1">
    <property type="entry name" value="DUF6534 DOMAIN-CONTAINING PROTEIN"/>
    <property type="match status" value="1"/>
</dbReference>
<dbReference type="EMBL" id="JARKIE010000247">
    <property type="protein sequence ID" value="KAJ7661753.1"/>
    <property type="molecule type" value="Genomic_DNA"/>
</dbReference>
<keyword evidence="3" id="KW-1185">Reference proteome</keyword>
<accession>A0AAD7G2S5</accession>
<evidence type="ECO:0000313" key="3">
    <source>
        <dbReference type="Proteomes" id="UP001221757"/>
    </source>
</evidence>
<comment type="caution">
    <text evidence="2">The sequence shown here is derived from an EMBL/GenBank/DDBJ whole genome shotgun (WGS) entry which is preliminary data.</text>
</comment>
<feature type="transmembrane region" description="Helical" evidence="1">
    <location>
        <begin position="157"/>
        <end position="182"/>
    </location>
</feature>
<evidence type="ECO:0000313" key="2">
    <source>
        <dbReference type="EMBL" id="KAJ7661753.1"/>
    </source>
</evidence>
<feature type="transmembrane region" description="Helical" evidence="1">
    <location>
        <begin position="122"/>
        <end position="145"/>
    </location>
</feature>
<dbReference type="PANTHER" id="PTHR40465">
    <property type="entry name" value="CHROMOSOME 1, WHOLE GENOME SHOTGUN SEQUENCE"/>
    <property type="match status" value="1"/>
</dbReference>
<dbReference type="Proteomes" id="UP001221757">
    <property type="component" value="Unassembled WGS sequence"/>
</dbReference>
<evidence type="ECO:0000256" key="1">
    <source>
        <dbReference type="SAM" id="Phobius"/>
    </source>
</evidence>
<keyword evidence="1" id="KW-0812">Transmembrane</keyword>
<feature type="transmembrane region" description="Helical" evidence="1">
    <location>
        <begin position="52"/>
        <end position="72"/>
    </location>
</feature>
<proteinExistence type="predicted"/>
<sequence length="214" mass="23275">MLSQRLIGVKFLVLFVFLTMAACTVLNAVDVQYWFGAGFGDIARFADSRQSRFYTPLMGSFIAMLVQLFFCCRIVSLRRAAWPLVLLAALISMTQCAGGMGAGILSYIVADEVNDATHTAFVYMWLIGQAIADVLIAAVMIVFFFKAKSNPATPQTAVRLIIETNLLSAVTAIVGMVLFVGVPNTTYFVCPTLIIPALTPDSESEYGSDAEDRV</sequence>
<dbReference type="PROSITE" id="PS51257">
    <property type="entry name" value="PROKAR_LIPOPROTEIN"/>
    <property type="match status" value="1"/>
</dbReference>
<protein>
    <submittedName>
        <fullName evidence="2">Uncharacterized protein</fullName>
    </submittedName>
</protein>
<keyword evidence="1" id="KW-1133">Transmembrane helix</keyword>
<keyword evidence="1" id="KW-0472">Membrane</keyword>
<gene>
    <name evidence="2" type="ORF">B0H17DRAFT_320316</name>
</gene>